<comment type="caution">
    <text evidence="1">The sequence shown here is derived from an EMBL/GenBank/DDBJ whole genome shotgun (WGS) entry which is preliminary data.</text>
</comment>
<dbReference type="InterPro" id="IPR039619">
    <property type="entry name" value="MAKR2/5"/>
</dbReference>
<organism evidence="1 2">
    <name type="scientific">Hibiscus syriacus</name>
    <name type="common">Rose of Sharon</name>
    <dbReference type="NCBI Taxonomy" id="106335"/>
    <lineage>
        <taxon>Eukaryota</taxon>
        <taxon>Viridiplantae</taxon>
        <taxon>Streptophyta</taxon>
        <taxon>Embryophyta</taxon>
        <taxon>Tracheophyta</taxon>
        <taxon>Spermatophyta</taxon>
        <taxon>Magnoliopsida</taxon>
        <taxon>eudicotyledons</taxon>
        <taxon>Gunneridae</taxon>
        <taxon>Pentapetalae</taxon>
        <taxon>rosids</taxon>
        <taxon>malvids</taxon>
        <taxon>Malvales</taxon>
        <taxon>Malvaceae</taxon>
        <taxon>Malvoideae</taxon>
        <taxon>Hibiscus</taxon>
    </lineage>
</organism>
<dbReference type="GO" id="GO:0005886">
    <property type="term" value="C:plasma membrane"/>
    <property type="evidence" value="ECO:0007669"/>
    <property type="project" value="InterPro"/>
</dbReference>
<dbReference type="PANTHER" id="PTHR33929:SF4">
    <property type="entry name" value="MEMBRANE-ASSOCIATED KINASE REGULATOR 5"/>
    <property type="match status" value="1"/>
</dbReference>
<reference evidence="1" key="1">
    <citation type="submission" date="2019-09" db="EMBL/GenBank/DDBJ databases">
        <title>Draft genome information of white flower Hibiscus syriacus.</title>
        <authorList>
            <person name="Kim Y.-M."/>
        </authorList>
    </citation>
    <scope>NUCLEOTIDE SEQUENCE [LARGE SCALE GENOMIC DNA]</scope>
    <source>
        <strain evidence="1">YM2019G1</strain>
    </source>
</reference>
<accession>A0A6A3C377</accession>
<gene>
    <name evidence="1" type="ORF">F3Y22_tig00015426pilonHSYRG00062</name>
</gene>
<proteinExistence type="predicted"/>
<name>A0A6A3C377_HIBSY</name>
<keyword evidence="2" id="KW-1185">Reference proteome</keyword>
<protein>
    <recommendedName>
        <fullName evidence="3">Membrane-associated kinase regulator 5</fullName>
    </recommendedName>
</protein>
<dbReference type="EMBL" id="VEPZ02000611">
    <property type="protein sequence ID" value="KAE8721652.1"/>
    <property type="molecule type" value="Genomic_DNA"/>
</dbReference>
<evidence type="ECO:0000313" key="1">
    <source>
        <dbReference type="EMBL" id="KAE8721652.1"/>
    </source>
</evidence>
<dbReference type="AlphaFoldDB" id="A0A6A3C377"/>
<dbReference type="PANTHER" id="PTHR33929">
    <property type="entry name" value="MEMBRANE-ASSOCIATED KINASE REGULATOR 2-RELATED"/>
    <property type="match status" value="1"/>
</dbReference>
<sequence length="202" mass="22476">MEALNFLRFWMKKTQIPASDHHLDEEDDSFIDLDLPFLQSNHHVNGHTTGVKAEQKADSLSPIIPIEPSSKPRSTPKLGAFTRSTSTCITGKYSLGKSEDHHSLKRLPKDVITKYLNVTKFVKVSRNNVQTHKPNGDLSMATSPINRNDDSFLLQQDAIQSAILHCKRSLNSSTAESCWLSRRTSDSSQAKLSNASSTGDRV</sequence>
<evidence type="ECO:0008006" key="3">
    <source>
        <dbReference type="Google" id="ProtNLM"/>
    </source>
</evidence>
<evidence type="ECO:0000313" key="2">
    <source>
        <dbReference type="Proteomes" id="UP000436088"/>
    </source>
</evidence>
<dbReference type="Proteomes" id="UP000436088">
    <property type="component" value="Unassembled WGS sequence"/>
</dbReference>